<dbReference type="AlphaFoldDB" id="A0A7X0F9T0"/>
<dbReference type="Pfam" id="PF13604">
    <property type="entry name" value="AAA_30"/>
    <property type="match status" value="1"/>
</dbReference>
<dbReference type="SMART" id="SM00382">
    <property type="entry name" value="AAA"/>
    <property type="match status" value="1"/>
</dbReference>
<sequence length="1252" mass="137203">MITGSRKLPSQHVTIRVPWHDGGWNGRVCVAPSANTSCLALSRIAAGKRDDQDEHAGQLFEELDASVMPPCVDERVSFMADHDIILKKQHPYKSSSPESHGHFGETTLRLEAFSAACIPFGWMLKSNVEGDEKSGVVGKASALRLGYEPEREPELSFETGWVQDKTNQLVMLDTFFGALEPGTSLCFFYAKKTPLSDSANRVIIGAARVKGIGQYTEYSYDAPGDLQGVLWERCVRHSLRSGGADGFLMPYYDVLAAADADPGIALEECVAFAPDDQFDAFSYGSEHLGHDGAIASLLACAGALRASAKVIEADISSALAWIDREVARLWTARGIHPGLGSALAAFGLEHGALLAHEIASAGSKEGDVFDAFSFIDGFVAAPKSFPQAESFGFGSTYREKWRGLAKPRRQLLDLIARCSLTPDQALRAYQPSKRAYSEETTDAEILANPYLLFERDEAAADRTAFGTIDRGVFPPDAVRAKAPLPPGTAMSDGIDRRRVRGLVTELLERTVQLEGHTLLPRSWIVRRAFDSSLDPRCAVDEDVLDMAPAYLAQTLEEAKTSGGEPALKLRRYGLARTAITSAVRKRVSGKRHALAHDWRALVDAALPAVDAGPEAETEKLARQEKTAALEQLASGRFSVLIGPAGSGKTTLLKVICDLPEIASGGVLLLAPTGKARVRLEEATERLGKGMTLAQFLQRYERYDGSSGRYYRNPGAPREKGYRSVVVDECSMLTEDQLAALIDALEGVDRLILVGDPRQLPPIGAGRPFVDICRHLAPDDTKPMFPRVAPGYAKLTIIGRQRGHDRGDVLLARQFSGEPLDAGADEVWDALQLGALSHVRTARWGLPSDLEPALAEELVRGLKLADGTDQSGFERSIGGSEWEGHVLFWARRFGETEGGAAASSHDWQILSPVRAGLSGVEAINLAVQRRFRSKVRERALTRYAKIPKPAGPQGVLWGDKVINLRNNARRRTYPPQEKPYIANGDIGVVVGGYKTARMRFRPRDLEVEFASQPGIKFTYYASEFSGEEGSPDLELAYALTVHKTQGSQFGRSYLVLPRNCRPLSRELLYTALTRHQHELVILHEDELGALRRYADPSASEIARRMTDLFTDPGPVEVKTNSGPRFLDRHLLHRTSRGEFVRSKSELAIAEKLHGMGIAYVYEQPVLLGGQTRWPDFTIANDESGVTYYWEHLGMLSDPQYAARWQTKRAAYLAAGIRPIEERAGGDILIETRELAGVGLDMGEVERLAKVISS</sequence>
<evidence type="ECO:0000313" key="4">
    <source>
        <dbReference type="EMBL" id="MBB6355761.1"/>
    </source>
</evidence>
<dbReference type="GO" id="GO:0003678">
    <property type="term" value="F:DNA helicase activity"/>
    <property type="evidence" value="ECO:0007669"/>
    <property type="project" value="UniProtKB-ARBA"/>
</dbReference>
<accession>A0A7X0F9T0</accession>
<dbReference type="SUPFAM" id="SSF52540">
    <property type="entry name" value="P-loop containing nucleoside triphosphate hydrolases"/>
    <property type="match status" value="2"/>
</dbReference>
<dbReference type="CDD" id="cd18809">
    <property type="entry name" value="SF1_C_RecD"/>
    <property type="match status" value="1"/>
</dbReference>
<dbReference type="InterPro" id="IPR027417">
    <property type="entry name" value="P-loop_NTPase"/>
</dbReference>
<dbReference type="RefSeq" id="WP_184700163.1">
    <property type="nucleotide sequence ID" value="NZ_BAABEG010000005.1"/>
</dbReference>
<reference evidence="4 5" key="1">
    <citation type="submission" date="2020-08" db="EMBL/GenBank/DDBJ databases">
        <title>Genomic Encyclopedia of Type Strains, Phase IV (KMG-IV): sequencing the most valuable type-strain genomes for metagenomic binning, comparative biology and taxonomic classification.</title>
        <authorList>
            <person name="Goeker M."/>
        </authorList>
    </citation>
    <scope>NUCLEOTIDE SEQUENCE [LARGE SCALE GENOMIC DNA]</scope>
    <source>
        <strain evidence="4 5">DSM 7051</strain>
    </source>
</reference>
<dbReference type="EMBL" id="JACHOU010000009">
    <property type="protein sequence ID" value="MBB6355761.1"/>
    <property type="molecule type" value="Genomic_DNA"/>
</dbReference>
<feature type="domain" description="AAA+ ATPase" evidence="3">
    <location>
        <begin position="634"/>
        <end position="794"/>
    </location>
</feature>
<evidence type="ECO:0000259" key="3">
    <source>
        <dbReference type="SMART" id="SM00382"/>
    </source>
</evidence>
<evidence type="ECO:0000256" key="1">
    <source>
        <dbReference type="ARBA" id="ARBA00022741"/>
    </source>
</evidence>
<keyword evidence="2 4" id="KW-0067">ATP-binding</keyword>
<dbReference type="InterPro" id="IPR027785">
    <property type="entry name" value="UvrD-like_helicase_C"/>
</dbReference>
<dbReference type="InterPro" id="IPR003593">
    <property type="entry name" value="AAA+_ATPase"/>
</dbReference>
<evidence type="ECO:0000313" key="5">
    <source>
        <dbReference type="Proteomes" id="UP000536262"/>
    </source>
</evidence>
<dbReference type="Gene3D" id="3.40.50.300">
    <property type="entry name" value="P-loop containing nucleotide triphosphate hydrolases"/>
    <property type="match status" value="2"/>
</dbReference>
<protein>
    <submittedName>
        <fullName evidence="4">Energy-coupling factor transporter ATP-binding protein EcfA2</fullName>
    </submittedName>
</protein>
<keyword evidence="5" id="KW-1185">Reference proteome</keyword>
<dbReference type="PANTHER" id="PTHR43788">
    <property type="entry name" value="DNA2/NAM7 HELICASE FAMILY MEMBER"/>
    <property type="match status" value="1"/>
</dbReference>
<dbReference type="InterPro" id="IPR050534">
    <property type="entry name" value="Coronavir_polyprotein_1ab"/>
</dbReference>
<evidence type="ECO:0000256" key="2">
    <source>
        <dbReference type="ARBA" id="ARBA00022840"/>
    </source>
</evidence>
<dbReference type="Pfam" id="PF13538">
    <property type="entry name" value="UvrD_C_2"/>
    <property type="match status" value="1"/>
</dbReference>
<comment type="caution">
    <text evidence="4">The sequence shown here is derived from an EMBL/GenBank/DDBJ whole genome shotgun (WGS) entry which is preliminary data.</text>
</comment>
<proteinExistence type="predicted"/>
<dbReference type="PANTHER" id="PTHR43788:SF6">
    <property type="entry name" value="DNA HELICASE B"/>
    <property type="match status" value="1"/>
</dbReference>
<dbReference type="Proteomes" id="UP000536262">
    <property type="component" value="Unassembled WGS sequence"/>
</dbReference>
<name>A0A7X0F9T0_9HYPH</name>
<dbReference type="GO" id="GO:0005524">
    <property type="term" value="F:ATP binding"/>
    <property type="evidence" value="ECO:0007669"/>
    <property type="project" value="UniProtKB-KW"/>
</dbReference>
<organism evidence="4 5">
    <name type="scientific">Aminobacter aganoensis</name>
    <dbReference type="NCBI Taxonomy" id="83264"/>
    <lineage>
        <taxon>Bacteria</taxon>
        <taxon>Pseudomonadati</taxon>
        <taxon>Pseudomonadota</taxon>
        <taxon>Alphaproteobacteria</taxon>
        <taxon>Hyphomicrobiales</taxon>
        <taxon>Phyllobacteriaceae</taxon>
        <taxon>Aminobacter</taxon>
    </lineage>
</organism>
<keyword evidence="1" id="KW-0547">Nucleotide-binding</keyword>
<dbReference type="CDD" id="cd17933">
    <property type="entry name" value="DEXSc_RecD-like"/>
    <property type="match status" value="1"/>
</dbReference>
<gene>
    <name evidence="4" type="ORF">GGR00_003566</name>
</gene>